<evidence type="ECO:0000313" key="2">
    <source>
        <dbReference type="EMBL" id="KZT52974.1"/>
    </source>
</evidence>
<evidence type="ECO:0000256" key="1">
    <source>
        <dbReference type="SAM" id="MobiDB-lite"/>
    </source>
</evidence>
<dbReference type="EMBL" id="KV424050">
    <property type="protein sequence ID" value="KZT52974.1"/>
    <property type="molecule type" value="Genomic_DNA"/>
</dbReference>
<organism evidence="2 3">
    <name type="scientific">Calocera cornea HHB12733</name>
    <dbReference type="NCBI Taxonomy" id="1353952"/>
    <lineage>
        <taxon>Eukaryota</taxon>
        <taxon>Fungi</taxon>
        <taxon>Dikarya</taxon>
        <taxon>Basidiomycota</taxon>
        <taxon>Agaricomycotina</taxon>
        <taxon>Dacrymycetes</taxon>
        <taxon>Dacrymycetales</taxon>
        <taxon>Dacrymycetaceae</taxon>
        <taxon>Calocera</taxon>
    </lineage>
</organism>
<dbReference type="Proteomes" id="UP000076842">
    <property type="component" value="Unassembled WGS sequence"/>
</dbReference>
<dbReference type="AlphaFoldDB" id="A0A165DJY6"/>
<proteinExistence type="predicted"/>
<dbReference type="InParanoid" id="A0A165DJY6"/>
<sequence>MDIHEPWVSWMSCLADPLDGAWWREKARQEHEAASQRTPLSTHKGRFPSPATQTRSCRCPGEPAHQGAALRGVGSTSHVHHLEQAHPRRHRAAASLISLGVLLCEREKHRIGLVGTPRSGLSVSCVSPPCNGQSSHCSASLPTRTSRDTSATPGVLQVRDTTSIRSLHRYED</sequence>
<feature type="region of interest" description="Disordered" evidence="1">
    <location>
        <begin position="29"/>
        <end position="75"/>
    </location>
</feature>
<keyword evidence="3" id="KW-1185">Reference proteome</keyword>
<gene>
    <name evidence="2" type="ORF">CALCODRAFT_66760</name>
</gene>
<evidence type="ECO:0000313" key="3">
    <source>
        <dbReference type="Proteomes" id="UP000076842"/>
    </source>
</evidence>
<name>A0A165DJY6_9BASI</name>
<protein>
    <submittedName>
        <fullName evidence="2">Uncharacterized protein</fullName>
    </submittedName>
</protein>
<reference evidence="2 3" key="1">
    <citation type="journal article" date="2016" name="Mol. Biol. Evol.">
        <title>Comparative Genomics of Early-Diverging Mushroom-Forming Fungi Provides Insights into the Origins of Lignocellulose Decay Capabilities.</title>
        <authorList>
            <person name="Nagy L.G."/>
            <person name="Riley R."/>
            <person name="Tritt A."/>
            <person name="Adam C."/>
            <person name="Daum C."/>
            <person name="Floudas D."/>
            <person name="Sun H."/>
            <person name="Yadav J.S."/>
            <person name="Pangilinan J."/>
            <person name="Larsson K.H."/>
            <person name="Matsuura K."/>
            <person name="Barry K."/>
            <person name="Labutti K."/>
            <person name="Kuo R."/>
            <person name="Ohm R.A."/>
            <person name="Bhattacharya S.S."/>
            <person name="Shirouzu T."/>
            <person name="Yoshinaga Y."/>
            <person name="Martin F.M."/>
            <person name="Grigoriev I.V."/>
            <person name="Hibbett D.S."/>
        </authorList>
    </citation>
    <scope>NUCLEOTIDE SEQUENCE [LARGE SCALE GENOMIC DNA]</scope>
    <source>
        <strain evidence="2 3">HHB12733</strain>
    </source>
</reference>
<accession>A0A165DJY6</accession>